<protein>
    <submittedName>
        <fullName evidence="1">Peptide methionine sulfoxide reductase</fullName>
    </submittedName>
</protein>
<sequence length="98" mass="11264">MAHPIFEKIKMLPESYSEGMYQGRKYGITKNSFNQGNSFKVYAEELGGTDFISLNYYRTKSQGLLKPCEMPEQKVIDFLENVSLVKSEQNVNIDRSNV</sequence>
<organism evidence="1 2">
    <name type="scientific">Maribacter flavus</name>
    <dbReference type="NCBI Taxonomy" id="1658664"/>
    <lineage>
        <taxon>Bacteria</taxon>
        <taxon>Pseudomonadati</taxon>
        <taxon>Bacteroidota</taxon>
        <taxon>Flavobacteriia</taxon>
        <taxon>Flavobacteriales</taxon>
        <taxon>Flavobacteriaceae</taxon>
        <taxon>Maribacter</taxon>
    </lineage>
</organism>
<name>A0A5B2TUM6_9FLAO</name>
<proteinExistence type="predicted"/>
<comment type="caution">
    <text evidence="1">The sequence shown here is derived from an EMBL/GenBank/DDBJ whole genome shotgun (WGS) entry which is preliminary data.</text>
</comment>
<reference evidence="1 2" key="1">
    <citation type="submission" date="2019-09" db="EMBL/GenBank/DDBJ databases">
        <authorList>
            <person name="Khan S.A."/>
            <person name="Jeon C.O."/>
            <person name="Chun B.H."/>
            <person name="Jeong S.E."/>
        </authorList>
    </citation>
    <scope>NUCLEOTIDE SEQUENCE [LARGE SCALE GENOMIC DNA]</scope>
    <source>
        <strain evidence="1 2">KCTC 42508</strain>
    </source>
</reference>
<accession>A0A5B2TUM6</accession>
<dbReference type="AlphaFoldDB" id="A0A5B2TUM6"/>
<gene>
    <name evidence="1" type="ORF">F0361_15700</name>
</gene>
<dbReference type="EMBL" id="VUOE01000002">
    <property type="protein sequence ID" value="KAA2217390.1"/>
    <property type="molecule type" value="Genomic_DNA"/>
</dbReference>
<evidence type="ECO:0000313" key="1">
    <source>
        <dbReference type="EMBL" id="KAA2217390.1"/>
    </source>
</evidence>
<dbReference type="Proteomes" id="UP000323188">
    <property type="component" value="Unassembled WGS sequence"/>
</dbReference>
<dbReference type="RefSeq" id="WP_154920031.1">
    <property type="nucleotide sequence ID" value="NZ_VUOE01000002.1"/>
</dbReference>
<evidence type="ECO:0000313" key="2">
    <source>
        <dbReference type="Proteomes" id="UP000323188"/>
    </source>
</evidence>